<dbReference type="InterPro" id="IPR037626">
    <property type="entry name" value="NUP37"/>
</dbReference>
<dbReference type="PANTHER" id="PTHR22806:SF0">
    <property type="entry name" value="NUCLEOPORIN NUP37"/>
    <property type="match status" value="1"/>
</dbReference>
<reference evidence="24" key="1">
    <citation type="submission" date="2011-05" db="EMBL/GenBank/DDBJ databases">
        <authorList>
            <person name="Richards S.R."/>
            <person name="Qu J."/>
            <person name="Jiang H."/>
            <person name="Jhangiani S.N."/>
            <person name="Agravi P."/>
            <person name="Goodspeed R."/>
            <person name="Gross S."/>
            <person name="Mandapat C."/>
            <person name="Jackson L."/>
            <person name="Mathew T."/>
            <person name="Pu L."/>
            <person name="Thornton R."/>
            <person name="Saada N."/>
            <person name="Wilczek-Boney K.B."/>
            <person name="Lee S."/>
            <person name="Kovar C."/>
            <person name="Wu Y."/>
            <person name="Scherer S.E."/>
            <person name="Worley K.C."/>
            <person name="Muzny D.M."/>
            <person name="Gibbs R."/>
        </authorList>
    </citation>
    <scope>NUCLEOTIDE SEQUENCE</scope>
    <source>
        <strain evidence="24">Brora</strain>
    </source>
</reference>
<evidence type="ECO:0000313" key="23">
    <source>
        <dbReference type="EnsemblMetazoa" id="SMAR003111-PA"/>
    </source>
</evidence>
<evidence type="ECO:0000256" key="6">
    <source>
        <dbReference type="ARBA" id="ARBA00022618"/>
    </source>
</evidence>
<dbReference type="GO" id="GO:0000776">
    <property type="term" value="C:kinetochore"/>
    <property type="evidence" value="ECO:0007669"/>
    <property type="project" value="UniProtKB-KW"/>
</dbReference>
<keyword evidence="6" id="KW-0132">Cell division</keyword>
<dbReference type="EnsemblMetazoa" id="SMAR003111-RA">
    <property type="protein sequence ID" value="SMAR003111-PA"/>
    <property type="gene ID" value="SMAR003111"/>
</dbReference>
<dbReference type="HOGENOM" id="CLU_074370_0_0_1"/>
<dbReference type="InterPro" id="IPR036322">
    <property type="entry name" value="WD40_repeat_dom_sf"/>
</dbReference>
<dbReference type="eggNOG" id="KOG0266">
    <property type="taxonomic scope" value="Eukaryota"/>
</dbReference>
<evidence type="ECO:0000256" key="10">
    <source>
        <dbReference type="ARBA" id="ARBA00022829"/>
    </source>
</evidence>
<evidence type="ECO:0000313" key="24">
    <source>
        <dbReference type="Proteomes" id="UP000014500"/>
    </source>
</evidence>
<organism evidence="23 24">
    <name type="scientific">Strigamia maritima</name>
    <name type="common">European centipede</name>
    <name type="synonym">Geophilus maritimus</name>
    <dbReference type="NCBI Taxonomy" id="126957"/>
    <lineage>
        <taxon>Eukaryota</taxon>
        <taxon>Metazoa</taxon>
        <taxon>Ecdysozoa</taxon>
        <taxon>Arthropoda</taxon>
        <taxon>Myriapoda</taxon>
        <taxon>Chilopoda</taxon>
        <taxon>Pleurostigmophora</taxon>
        <taxon>Geophilomorpha</taxon>
        <taxon>Linotaeniidae</taxon>
        <taxon>Strigamia</taxon>
    </lineage>
</organism>
<evidence type="ECO:0000256" key="11">
    <source>
        <dbReference type="ARBA" id="ARBA00022838"/>
    </source>
</evidence>
<evidence type="ECO:0000256" key="17">
    <source>
        <dbReference type="ARBA" id="ARBA00023328"/>
    </source>
</evidence>
<evidence type="ECO:0000256" key="8">
    <source>
        <dbReference type="ARBA" id="ARBA00022776"/>
    </source>
</evidence>
<dbReference type="EMBL" id="JH431273">
    <property type="status" value="NOT_ANNOTATED_CDS"/>
    <property type="molecule type" value="Genomic_DNA"/>
</dbReference>
<evidence type="ECO:0000256" key="1">
    <source>
        <dbReference type="ARBA" id="ARBA00004567"/>
    </source>
</evidence>
<dbReference type="PANTHER" id="PTHR22806">
    <property type="entry name" value="NUCLEOPORIN NUP37 P37 -RELATED"/>
    <property type="match status" value="1"/>
</dbReference>
<evidence type="ECO:0000256" key="14">
    <source>
        <dbReference type="ARBA" id="ARBA00023132"/>
    </source>
</evidence>
<dbReference type="GO" id="GO:0015031">
    <property type="term" value="P:protein transport"/>
    <property type="evidence" value="ECO:0007669"/>
    <property type="project" value="UniProtKB-KW"/>
</dbReference>
<evidence type="ECO:0000256" key="13">
    <source>
        <dbReference type="ARBA" id="ARBA00023010"/>
    </source>
</evidence>
<evidence type="ECO:0000256" key="15">
    <source>
        <dbReference type="ARBA" id="ARBA00023242"/>
    </source>
</evidence>
<evidence type="ECO:0000256" key="18">
    <source>
        <dbReference type="ARBA" id="ARBA00053706"/>
    </source>
</evidence>
<keyword evidence="17" id="KW-0137">Centromere</keyword>
<dbReference type="FunFam" id="2.130.10.10:FF:000168">
    <property type="entry name" value="Nucleoporin Nup37"/>
    <property type="match status" value="1"/>
</dbReference>
<keyword evidence="24" id="KW-1185">Reference proteome</keyword>
<keyword evidence="16" id="KW-0131">Cell cycle</keyword>
<dbReference type="GO" id="GO:0031080">
    <property type="term" value="C:nuclear pore outer ring"/>
    <property type="evidence" value="ECO:0007669"/>
    <property type="project" value="InterPro"/>
</dbReference>
<evidence type="ECO:0000256" key="2">
    <source>
        <dbReference type="ARBA" id="ARBA00004629"/>
    </source>
</evidence>
<dbReference type="InterPro" id="IPR015943">
    <property type="entry name" value="WD40/YVTN_repeat-like_dom_sf"/>
</dbReference>
<protein>
    <recommendedName>
        <fullName evidence="20">Nucleoporin Nup37</fullName>
    </recommendedName>
    <alternativeName>
        <fullName evidence="21">Nup107-160 subcomplex subunit Nup37</fullName>
    </alternativeName>
</protein>
<dbReference type="Pfam" id="PF00400">
    <property type="entry name" value="WD40"/>
    <property type="match status" value="2"/>
</dbReference>
<comment type="function">
    <text evidence="18">Component of the Nup107-160 subcomplex of the nuclear pore complex (NPC). The Nup107-160 subcomplex is required for the assembly of a functional NPC. The Nup107-160 subcomplex is also required for normal kinetochore microtubule attachment, mitotic progression and chromosome segregation.</text>
</comment>
<comment type="subcellular location">
    <subcellularLocation>
        <location evidence="2">Chromosome</location>
        <location evidence="2">Centromere</location>
        <location evidence="2">Kinetochore</location>
    </subcellularLocation>
    <subcellularLocation>
        <location evidence="1">Nucleus</location>
        <location evidence="1">Nuclear pore complex</location>
    </subcellularLocation>
</comment>
<evidence type="ECO:0000256" key="12">
    <source>
        <dbReference type="ARBA" id="ARBA00022927"/>
    </source>
</evidence>
<evidence type="ECO:0000256" key="9">
    <source>
        <dbReference type="ARBA" id="ARBA00022816"/>
    </source>
</evidence>
<dbReference type="STRING" id="126957.T1IQ05"/>
<dbReference type="Gene3D" id="2.130.10.10">
    <property type="entry name" value="YVTN repeat-like/Quinoprotein amine dehydrogenase"/>
    <property type="match status" value="1"/>
</dbReference>
<keyword evidence="11" id="KW-0995">Kinetochore</keyword>
<evidence type="ECO:0000256" key="7">
    <source>
        <dbReference type="ARBA" id="ARBA00022737"/>
    </source>
</evidence>
<keyword evidence="14" id="KW-0906">Nuclear pore complex</keyword>
<keyword evidence="5 22" id="KW-0853">WD repeat</keyword>
<dbReference type="SMART" id="SM00320">
    <property type="entry name" value="WD40"/>
    <property type="match status" value="6"/>
</dbReference>
<comment type="subunit">
    <text evidence="19">Component of the Nup107-160 subcomplex of the nuclear pore complex (NPC). The Nup107-160 subcomplex includes NUP160, NUP133, NUP107, NUP98, NUP85, NUP43, NUP37, SEH1 and SEC13.</text>
</comment>
<dbReference type="GO" id="GO:0007059">
    <property type="term" value="P:chromosome segregation"/>
    <property type="evidence" value="ECO:0007669"/>
    <property type="project" value="UniProtKB-KW"/>
</dbReference>
<keyword evidence="7" id="KW-0677">Repeat</keyword>
<keyword evidence="10" id="KW-0159">Chromosome partition</keyword>
<dbReference type="OMA" id="FWKVQIK"/>
<evidence type="ECO:0000256" key="5">
    <source>
        <dbReference type="ARBA" id="ARBA00022574"/>
    </source>
</evidence>
<evidence type="ECO:0000256" key="3">
    <source>
        <dbReference type="ARBA" id="ARBA00022448"/>
    </source>
</evidence>
<keyword evidence="13" id="KW-0811">Translocation</keyword>
<evidence type="ECO:0000256" key="22">
    <source>
        <dbReference type="PROSITE-ProRule" id="PRU00221"/>
    </source>
</evidence>
<name>T1IQ05_STRMM</name>
<dbReference type="GO" id="GO:0051301">
    <property type="term" value="P:cell division"/>
    <property type="evidence" value="ECO:0007669"/>
    <property type="project" value="UniProtKB-KW"/>
</dbReference>
<dbReference type="GO" id="GO:0051028">
    <property type="term" value="P:mRNA transport"/>
    <property type="evidence" value="ECO:0007669"/>
    <property type="project" value="UniProtKB-KW"/>
</dbReference>
<dbReference type="PROSITE" id="PS50082">
    <property type="entry name" value="WD_REPEATS_2"/>
    <property type="match status" value="1"/>
</dbReference>
<accession>T1IQ05</accession>
<keyword evidence="3" id="KW-0813">Transport</keyword>
<dbReference type="Proteomes" id="UP000014500">
    <property type="component" value="Unassembled WGS sequence"/>
</dbReference>
<evidence type="ECO:0000256" key="4">
    <source>
        <dbReference type="ARBA" id="ARBA00022454"/>
    </source>
</evidence>
<keyword evidence="9" id="KW-0509">mRNA transport</keyword>
<keyword evidence="8" id="KW-0498">Mitosis</keyword>
<sequence length="324" mass="36664">METSKRSNWSIDLKDRVYLAEFSPFSWCGSLIAIATTDRIEVGKCTFPDDAVDVESLEYTHVRDFQHGTRILSLCWSPQTNLDLMPRQVVFAASSADHKIRIFKTDLKNDDVVKVIGGHRSYINDIAFEPEKGDRIASVSDDNTCRVFNLDGKCCCSFILKSAGMSVCWHKNESEKLMVAEKKGIIRFYNLITQQPLMSLDSNKQPLLMADWCNQNSLEVGCAAGSDCCIWDTSRSSRPIDSHTVHMELSQSFRWCPTNESLICTIGRPNNQIKVFRIKPGQSNWHVCLTAQLLVVDGLSWHCKLPIIAVCADQKVHFWTIDGY</sequence>
<feature type="repeat" description="WD" evidence="22">
    <location>
        <begin position="116"/>
        <end position="151"/>
    </location>
</feature>
<reference evidence="23" key="2">
    <citation type="submission" date="2015-02" db="UniProtKB">
        <authorList>
            <consortium name="EnsemblMetazoa"/>
        </authorList>
    </citation>
    <scope>IDENTIFICATION</scope>
</reference>
<dbReference type="InterPro" id="IPR001680">
    <property type="entry name" value="WD40_rpt"/>
</dbReference>
<dbReference type="PhylomeDB" id="T1IQ05"/>
<keyword evidence="4" id="KW-0158">Chromosome</keyword>
<dbReference type="SUPFAM" id="SSF50978">
    <property type="entry name" value="WD40 repeat-like"/>
    <property type="match status" value="1"/>
</dbReference>
<dbReference type="AlphaFoldDB" id="T1IQ05"/>
<evidence type="ECO:0000256" key="21">
    <source>
        <dbReference type="ARBA" id="ARBA00076652"/>
    </source>
</evidence>
<keyword evidence="12" id="KW-0653">Protein transport</keyword>
<evidence type="ECO:0000256" key="20">
    <source>
        <dbReference type="ARBA" id="ARBA00068271"/>
    </source>
</evidence>
<keyword evidence="15" id="KW-0539">Nucleus</keyword>
<evidence type="ECO:0000256" key="19">
    <source>
        <dbReference type="ARBA" id="ARBA00062724"/>
    </source>
</evidence>
<evidence type="ECO:0000256" key="16">
    <source>
        <dbReference type="ARBA" id="ARBA00023306"/>
    </source>
</evidence>
<proteinExistence type="predicted"/>